<sequence length="261" mass="29779">MRSLLISILSFGLAAHAAVTLVQVPDNQAITLEYAIYRDYPDSGVLNNWVGIWKADDRTQPLSDSYIARALYLNGEGHAFFQLPPGNYSAYLVSGFNKRSRHPYERETLVGPVPLTATQACRTSCSEEYEWYGKGRWTRVTVSFCFEQHADETKITPVWRILPRYYWGLDWYDLGEGDYTAYPVSATASIAVQGDNGVSREYEQAIFDRVRRSGYWTPGSRHEKLPAGKYNVTVRYRQSGPYWESDTDMDETAQFTIKLAC</sequence>
<organism evidence="2 3">
    <name type="scientific">Metarhizium rileyi (strain RCEF 4871)</name>
    <name type="common">Nomuraea rileyi</name>
    <dbReference type="NCBI Taxonomy" id="1649241"/>
    <lineage>
        <taxon>Eukaryota</taxon>
        <taxon>Fungi</taxon>
        <taxon>Dikarya</taxon>
        <taxon>Ascomycota</taxon>
        <taxon>Pezizomycotina</taxon>
        <taxon>Sordariomycetes</taxon>
        <taxon>Hypocreomycetidae</taxon>
        <taxon>Hypocreales</taxon>
        <taxon>Clavicipitaceae</taxon>
        <taxon>Metarhizium</taxon>
    </lineage>
</organism>
<protein>
    <submittedName>
        <fullName evidence="2">Uncharacterized protein</fullName>
    </submittedName>
</protein>
<proteinExistence type="predicted"/>
<dbReference type="EMBL" id="AZHC01000051">
    <property type="protein sequence ID" value="OAA34558.1"/>
    <property type="molecule type" value="Genomic_DNA"/>
</dbReference>
<comment type="caution">
    <text evidence="2">The sequence shown here is derived from an EMBL/GenBank/DDBJ whole genome shotgun (WGS) entry which is preliminary data.</text>
</comment>
<evidence type="ECO:0000313" key="2">
    <source>
        <dbReference type="EMBL" id="OAA34558.1"/>
    </source>
</evidence>
<dbReference type="Proteomes" id="UP000243498">
    <property type="component" value="Unassembled WGS sequence"/>
</dbReference>
<feature type="signal peptide" evidence="1">
    <location>
        <begin position="1"/>
        <end position="17"/>
    </location>
</feature>
<feature type="chain" id="PRO_5007881719" evidence="1">
    <location>
        <begin position="18"/>
        <end position="261"/>
    </location>
</feature>
<accession>A0A166WBQ5</accession>
<name>A0A166WBQ5_METRR</name>
<reference evidence="2 3" key="1">
    <citation type="journal article" date="2016" name="Genome Biol. Evol.">
        <title>Divergent and convergent evolution of fungal pathogenicity.</title>
        <authorList>
            <person name="Shang Y."/>
            <person name="Xiao G."/>
            <person name="Zheng P."/>
            <person name="Cen K."/>
            <person name="Zhan S."/>
            <person name="Wang C."/>
        </authorList>
    </citation>
    <scope>NUCLEOTIDE SEQUENCE [LARGE SCALE GENOMIC DNA]</scope>
    <source>
        <strain evidence="2 3">RCEF 4871</strain>
    </source>
</reference>
<gene>
    <name evidence="2" type="ORF">NOR_08424</name>
</gene>
<evidence type="ECO:0000256" key="1">
    <source>
        <dbReference type="SAM" id="SignalP"/>
    </source>
</evidence>
<dbReference type="STRING" id="1081105.A0A166WBQ5"/>
<evidence type="ECO:0000313" key="3">
    <source>
        <dbReference type="Proteomes" id="UP000243498"/>
    </source>
</evidence>
<keyword evidence="3" id="KW-1185">Reference proteome</keyword>
<keyword evidence="1" id="KW-0732">Signal</keyword>
<dbReference type="AlphaFoldDB" id="A0A166WBQ5"/>